<dbReference type="FunCoup" id="A0A395JLG7">
    <property type="interactions" value="421"/>
</dbReference>
<dbReference type="InterPro" id="IPR041492">
    <property type="entry name" value="HAD_2"/>
</dbReference>
<name>A0A395JLG7_9GAMM</name>
<evidence type="ECO:0000313" key="2">
    <source>
        <dbReference type="Proteomes" id="UP000253083"/>
    </source>
</evidence>
<dbReference type="NCBIfam" id="TIGR01509">
    <property type="entry name" value="HAD-SF-IA-v3"/>
    <property type="match status" value="1"/>
</dbReference>
<organism evidence="1 2">
    <name type="scientific">Arenicella xantha</name>
    <dbReference type="NCBI Taxonomy" id="644221"/>
    <lineage>
        <taxon>Bacteria</taxon>
        <taxon>Pseudomonadati</taxon>
        <taxon>Pseudomonadota</taxon>
        <taxon>Gammaproteobacteria</taxon>
        <taxon>Arenicellales</taxon>
        <taxon>Arenicellaceae</taxon>
        <taxon>Arenicella</taxon>
    </lineage>
</organism>
<dbReference type="PANTHER" id="PTHR43481">
    <property type="entry name" value="FRUCTOSE-1-PHOSPHATE PHOSPHATASE"/>
    <property type="match status" value="1"/>
</dbReference>
<evidence type="ECO:0000313" key="1">
    <source>
        <dbReference type="EMBL" id="RBP51265.1"/>
    </source>
</evidence>
<dbReference type="AlphaFoldDB" id="A0A395JLG7"/>
<dbReference type="Pfam" id="PF13419">
    <property type="entry name" value="HAD_2"/>
    <property type="match status" value="1"/>
</dbReference>
<dbReference type="Gene3D" id="1.10.150.240">
    <property type="entry name" value="Putative phosphatase, domain 2"/>
    <property type="match status" value="1"/>
</dbReference>
<dbReference type="InterPro" id="IPR023214">
    <property type="entry name" value="HAD_sf"/>
</dbReference>
<keyword evidence="2" id="KW-1185">Reference proteome</keyword>
<dbReference type="GO" id="GO:0050308">
    <property type="term" value="F:sugar-phosphatase activity"/>
    <property type="evidence" value="ECO:0007669"/>
    <property type="project" value="TreeGrafter"/>
</dbReference>
<keyword evidence="1" id="KW-0378">Hydrolase</keyword>
<sequence>MKTPALIFDHDGTLVDSELLHFECWREVMAEYDVIVSEQEYIRDHNGIPTLRNAEVFIETYSLSLEPAQLCAIKQSLFTTRSLATPSPLMPTVLKTLQAASAAGYPMAIATGAERADIERSMSAHQLAHYFTTTATRSEVTLGKPAPDVYLLACERLQVEPARGVAFEDTAAGVMSAKAAGLICIAIPNRFSMHQDLSQADAQCDCLYAAYQLAPQLMDSSP</sequence>
<protein>
    <submittedName>
        <fullName evidence="1">HAD superfamily hydrolase (TIGR01509 family)</fullName>
    </submittedName>
</protein>
<dbReference type="SUPFAM" id="SSF56784">
    <property type="entry name" value="HAD-like"/>
    <property type="match status" value="1"/>
</dbReference>
<gene>
    <name evidence="1" type="ORF">DFR28_102684</name>
</gene>
<dbReference type="InParanoid" id="A0A395JLG7"/>
<dbReference type="PRINTS" id="PR00413">
    <property type="entry name" value="HADHALOGNASE"/>
</dbReference>
<reference evidence="1 2" key="1">
    <citation type="submission" date="2018-06" db="EMBL/GenBank/DDBJ databases">
        <title>Genomic Encyclopedia of Type Strains, Phase IV (KMG-IV): sequencing the most valuable type-strain genomes for metagenomic binning, comparative biology and taxonomic classification.</title>
        <authorList>
            <person name="Goeker M."/>
        </authorList>
    </citation>
    <scope>NUCLEOTIDE SEQUENCE [LARGE SCALE GENOMIC DNA]</scope>
    <source>
        <strain evidence="1 2">DSM 24032</strain>
    </source>
</reference>
<proteinExistence type="predicted"/>
<dbReference type="SFLD" id="SFLDS00003">
    <property type="entry name" value="Haloacid_Dehalogenase"/>
    <property type="match status" value="1"/>
</dbReference>
<accession>A0A395JLG7</accession>
<dbReference type="InterPro" id="IPR023198">
    <property type="entry name" value="PGP-like_dom2"/>
</dbReference>
<dbReference type="InterPro" id="IPR051806">
    <property type="entry name" value="HAD-like_SPP"/>
</dbReference>
<dbReference type="Proteomes" id="UP000253083">
    <property type="component" value="Unassembled WGS sequence"/>
</dbReference>
<dbReference type="EMBL" id="QNRT01000002">
    <property type="protein sequence ID" value="RBP51265.1"/>
    <property type="molecule type" value="Genomic_DNA"/>
</dbReference>
<dbReference type="InterPro" id="IPR036412">
    <property type="entry name" value="HAD-like_sf"/>
</dbReference>
<comment type="caution">
    <text evidence="1">The sequence shown here is derived from an EMBL/GenBank/DDBJ whole genome shotgun (WGS) entry which is preliminary data.</text>
</comment>
<dbReference type="PANTHER" id="PTHR43481:SF4">
    <property type="entry name" value="GLYCEROL-1-PHOSPHATE PHOSPHOHYDROLASE 1-RELATED"/>
    <property type="match status" value="1"/>
</dbReference>
<dbReference type="OrthoDB" id="9782449at2"/>
<dbReference type="InterPro" id="IPR006439">
    <property type="entry name" value="HAD-SF_hydro_IA"/>
</dbReference>
<dbReference type="Gene3D" id="3.40.50.1000">
    <property type="entry name" value="HAD superfamily/HAD-like"/>
    <property type="match status" value="1"/>
</dbReference>
<dbReference type="RefSeq" id="WP_113954046.1">
    <property type="nucleotide sequence ID" value="NZ_QNRT01000002.1"/>
</dbReference>
<dbReference type="SFLD" id="SFLDG01129">
    <property type="entry name" value="C1.5:_HAD__Beta-PGM__Phosphata"/>
    <property type="match status" value="1"/>
</dbReference>